<evidence type="ECO:0000259" key="10">
    <source>
        <dbReference type="PROSITE" id="PS50262"/>
    </source>
</evidence>
<comment type="caution">
    <text evidence="11">The sequence shown here is derived from an EMBL/GenBank/DDBJ whole genome shotgun (WGS) entry which is preliminary data.</text>
</comment>
<dbReference type="InterPro" id="IPR000276">
    <property type="entry name" value="GPCR_Rhodpsn"/>
</dbReference>
<dbReference type="GO" id="GO:0005886">
    <property type="term" value="C:plasma membrane"/>
    <property type="evidence" value="ECO:0007669"/>
    <property type="project" value="UniProtKB-SubCell"/>
</dbReference>
<evidence type="ECO:0000313" key="12">
    <source>
        <dbReference type="Proteomes" id="UP001159428"/>
    </source>
</evidence>
<feature type="transmembrane region" description="Helical" evidence="9">
    <location>
        <begin position="230"/>
        <end position="250"/>
    </location>
</feature>
<comment type="similarity">
    <text evidence="7">Belongs to the G-protein coupled receptor 1 family.</text>
</comment>
<proteinExistence type="inferred from homology"/>
<dbReference type="GO" id="GO:0032870">
    <property type="term" value="P:cellular response to hormone stimulus"/>
    <property type="evidence" value="ECO:0007669"/>
    <property type="project" value="TreeGrafter"/>
</dbReference>
<keyword evidence="7" id="KW-0807">Transducer</keyword>
<dbReference type="GO" id="GO:0042277">
    <property type="term" value="F:peptide binding"/>
    <property type="evidence" value="ECO:0007669"/>
    <property type="project" value="TreeGrafter"/>
</dbReference>
<dbReference type="Proteomes" id="UP001159428">
    <property type="component" value="Unassembled WGS sequence"/>
</dbReference>
<organism evidence="11 12">
    <name type="scientific">Pocillopora meandrina</name>
    <dbReference type="NCBI Taxonomy" id="46732"/>
    <lineage>
        <taxon>Eukaryota</taxon>
        <taxon>Metazoa</taxon>
        <taxon>Cnidaria</taxon>
        <taxon>Anthozoa</taxon>
        <taxon>Hexacorallia</taxon>
        <taxon>Scleractinia</taxon>
        <taxon>Astrocoeniina</taxon>
        <taxon>Pocilloporidae</taxon>
        <taxon>Pocillopora</taxon>
    </lineage>
</organism>
<feature type="transmembrane region" description="Helical" evidence="9">
    <location>
        <begin position="262"/>
        <end position="285"/>
    </location>
</feature>
<evidence type="ECO:0000256" key="8">
    <source>
        <dbReference type="SAM" id="MobiDB-lite"/>
    </source>
</evidence>
<accession>A0AAU9WBR8</accession>
<reference evidence="11 12" key="1">
    <citation type="submission" date="2022-05" db="EMBL/GenBank/DDBJ databases">
        <authorList>
            <consortium name="Genoscope - CEA"/>
            <person name="William W."/>
        </authorList>
    </citation>
    <scope>NUCLEOTIDE SEQUENCE [LARGE SCALE GENOMIC DNA]</scope>
</reference>
<dbReference type="SMART" id="SM01381">
    <property type="entry name" value="7TM_GPCR_Srsx"/>
    <property type="match status" value="1"/>
</dbReference>
<feature type="transmembrane region" description="Helical" evidence="9">
    <location>
        <begin position="133"/>
        <end position="153"/>
    </location>
</feature>
<evidence type="ECO:0000256" key="5">
    <source>
        <dbReference type="ARBA" id="ARBA00023136"/>
    </source>
</evidence>
<evidence type="ECO:0000256" key="7">
    <source>
        <dbReference type="RuleBase" id="RU000688"/>
    </source>
</evidence>
<dbReference type="PANTHER" id="PTHR24241">
    <property type="entry name" value="NEUROPEPTIDE RECEPTOR-RELATED G-PROTEIN COUPLED RECEPTOR"/>
    <property type="match status" value="1"/>
</dbReference>
<dbReference type="PRINTS" id="PR00237">
    <property type="entry name" value="GPCRRHODOPSN"/>
</dbReference>
<dbReference type="GO" id="GO:0004930">
    <property type="term" value="F:G protein-coupled receptor activity"/>
    <property type="evidence" value="ECO:0007669"/>
    <property type="project" value="UniProtKB-KW"/>
</dbReference>
<dbReference type="Pfam" id="PF00001">
    <property type="entry name" value="7tm_1"/>
    <property type="match status" value="1"/>
</dbReference>
<evidence type="ECO:0000313" key="11">
    <source>
        <dbReference type="EMBL" id="CAH3106319.1"/>
    </source>
</evidence>
<evidence type="ECO:0000256" key="3">
    <source>
        <dbReference type="ARBA" id="ARBA00022692"/>
    </source>
</evidence>
<keyword evidence="12" id="KW-1185">Reference proteome</keyword>
<dbReference type="PROSITE" id="PS50262">
    <property type="entry name" value="G_PROTEIN_RECEP_F1_2"/>
    <property type="match status" value="1"/>
</dbReference>
<dbReference type="Gene3D" id="1.20.1070.10">
    <property type="entry name" value="Rhodopsin 7-helix transmembrane proteins"/>
    <property type="match status" value="1"/>
</dbReference>
<keyword evidence="3 7" id="KW-0812">Transmembrane</keyword>
<feature type="transmembrane region" description="Helical" evidence="9">
    <location>
        <begin position="12"/>
        <end position="38"/>
    </location>
</feature>
<dbReference type="PANTHER" id="PTHR24241:SF76">
    <property type="entry name" value="NEUROPEPTIDE SIFAMIDE RECEPTOR"/>
    <property type="match status" value="1"/>
</dbReference>
<keyword evidence="4 9" id="KW-1133">Transmembrane helix</keyword>
<evidence type="ECO:0000256" key="2">
    <source>
        <dbReference type="ARBA" id="ARBA00022475"/>
    </source>
</evidence>
<gene>
    <name evidence="11" type="ORF">PMEA_00001448</name>
</gene>
<dbReference type="InterPro" id="IPR017452">
    <property type="entry name" value="GPCR_Rhodpsn_7TM"/>
</dbReference>
<evidence type="ECO:0000256" key="9">
    <source>
        <dbReference type="SAM" id="Phobius"/>
    </source>
</evidence>
<evidence type="ECO:0000256" key="1">
    <source>
        <dbReference type="ARBA" id="ARBA00004651"/>
    </source>
</evidence>
<comment type="subcellular location">
    <subcellularLocation>
        <location evidence="1">Cell membrane</location>
        <topology evidence="1">Multi-pass membrane protein</topology>
    </subcellularLocation>
</comment>
<feature type="domain" description="G-protein coupled receptors family 1 profile" evidence="10">
    <location>
        <begin position="29"/>
        <end position="282"/>
    </location>
</feature>
<feature type="compositionally biased region" description="Polar residues" evidence="8">
    <location>
        <begin position="349"/>
        <end position="369"/>
    </location>
</feature>
<evidence type="ECO:0000256" key="4">
    <source>
        <dbReference type="ARBA" id="ARBA00022989"/>
    </source>
</evidence>
<dbReference type="CDD" id="cd00637">
    <property type="entry name" value="7tm_classA_rhodopsin-like"/>
    <property type="match status" value="1"/>
</dbReference>
<dbReference type="SUPFAM" id="SSF81321">
    <property type="entry name" value="Family A G protein-coupled receptor-like"/>
    <property type="match status" value="1"/>
</dbReference>
<keyword evidence="7" id="KW-0297">G-protein coupled receptor</keyword>
<name>A0AAU9WBR8_9CNID</name>
<dbReference type="EMBL" id="CALNXJ010000010">
    <property type="protein sequence ID" value="CAH3106319.1"/>
    <property type="molecule type" value="Genomic_DNA"/>
</dbReference>
<dbReference type="FunFam" id="1.20.1070.10:FF:000368">
    <property type="entry name" value="Predicted protein"/>
    <property type="match status" value="1"/>
</dbReference>
<dbReference type="AlphaFoldDB" id="A0AAU9WBR8"/>
<keyword evidence="6 7" id="KW-0675">Receptor</keyword>
<keyword evidence="5 9" id="KW-0472">Membrane</keyword>
<feature type="transmembrane region" description="Helical" evidence="9">
    <location>
        <begin position="176"/>
        <end position="198"/>
    </location>
</feature>
<feature type="region of interest" description="Disordered" evidence="8">
    <location>
        <begin position="348"/>
        <end position="369"/>
    </location>
</feature>
<dbReference type="PROSITE" id="PS00237">
    <property type="entry name" value="G_PROTEIN_RECEP_F1_1"/>
    <property type="match status" value="1"/>
</dbReference>
<feature type="transmembrane region" description="Helical" evidence="9">
    <location>
        <begin position="95"/>
        <end position="112"/>
    </location>
</feature>
<protein>
    <recommendedName>
        <fullName evidence="10">G-protein coupled receptors family 1 profile domain-containing protein</fullName>
    </recommendedName>
</protein>
<feature type="transmembrane region" description="Helical" evidence="9">
    <location>
        <begin position="50"/>
        <end position="75"/>
    </location>
</feature>
<evidence type="ECO:0000256" key="6">
    <source>
        <dbReference type="ARBA" id="ARBA00023170"/>
    </source>
</evidence>
<sequence length="395" mass="44976">MMTFYTQSLSAQIAITSVFSILVLISVVGNILACIVILANRSMRTPMNYLILNLALADIMVVSFVTPRFIFIHAFDHPDGLLGTLICKLFTGSNFSWLGGSASVYSLVAISVERYFAVVHPYGNRGKLTMKRVKYVIAGCWVLAVAFNLPLFFTMQYNPEIDFCTEYWPAMWMARVYSTSWLIFFGALPIALMTVLYARVIRRLWFKRDQGSRVTQAAVLKSRKRVTKMVITVSLVYSVTWFPVLIIYMLNYFHDSQQYGNIVYIIGIVIVTFNSCVNPFVYVFVNERFRNHLKRLFRLPCQGANRMNLERGEPTNDGADSSSQHHRPAIYVVAQELGKRCKSRESTCEQENLTPHNQHGNVTKRSSSATDNGKAMYCEAFQISTNLVKGWQNTK</sequence>
<keyword evidence="2" id="KW-1003">Cell membrane</keyword>